<dbReference type="AlphaFoldDB" id="A0A5B7DEM7"/>
<evidence type="ECO:0000313" key="2">
    <source>
        <dbReference type="Proteomes" id="UP000324222"/>
    </source>
</evidence>
<name>A0A5B7DEM7_PORTR</name>
<protein>
    <submittedName>
        <fullName evidence="1">Uncharacterized protein</fullName>
    </submittedName>
</protein>
<proteinExistence type="predicted"/>
<dbReference type="Proteomes" id="UP000324222">
    <property type="component" value="Unassembled WGS sequence"/>
</dbReference>
<accession>A0A5B7DEM7</accession>
<keyword evidence="2" id="KW-1185">Reference proteome</keyword>
<dbReference type="EMBL" id="VSRR010000796">
    <property type="protein sequence ID" value="MPC19704.1"/>
    <property type="molecule type" value="Genomic_DNA"/>
</dbReference>
<gene>
    <name evidence="1" type="ORF">E2C01_012630</name>
</gene>
<reference evidence="1 2" key="1">
    <citation type="submission" date="2019-05" db="EMBL/GenBank/DDBJ databases">
        <title>Another draft genome of Portunus trituberculatus and its Hox gene families provides insights of decapod evolution.</title>
        <authorList>
            <person name="Jeong J.-H."/>
            <person name="Song I."/>
            <person name="Kim S."/>
            <person name="Choi T."/>
            <person name="Kim D."/>
            <person name="Ryu S."/>
            <person name="Kim W."/>
        </authorList>
    </citation>
    <scope>NUCLEOTIDE SEQUENCE [LARGE SCALE GENOMIC DNA]</scope>
    <source>
        <tissue evidence="1">Muscle</tissue>
    </source>
</reference>
<sequence length="78" mass="8812">MNDGCWQHRPVCLVKDKLIVSSRIEPPRGFSEWPLWFPTRVLPALQHTIASEHTTPTAALLTSDDFSENDAAESMNTF</sequence>
<evidence type="ECO:0000313" key="1">
    <source>
        <dbReference type="EMBL" id="MPC19704.1"/>
    </source>
</evidence>
<comment type="caution">
    <text evidence="1">The sequence shown here is derived from an EMBL/GenBank/DDBJ whole genome shotgun (WGS) entry which is preliminary data.</text>
</comment>
<organism evidence="1 2">
    <name type="scientific">Portunus trituberculatus</name>
    <name type="common">Swimming crab</name>
    <name type="synonym">Neptunus trituberculatus</name>
    <dbReference type="NCBI Taxonomy" id="210409"/>
    <lineage>
        <taxon>Eukaryota</taxon>
        <taxon>Metazoa</taxon>
        <taxon>Ecdysozoa</taxon>
        <taxon>Arthropoda</taxon>
        <taxon>Crustacea</taxon>
        <taxon>Multicrustacea</taxon>
        <taxon>Malacostraca</taxon>
        <taxon>Eumalacostraca</taxon>
        <taxon>Eucarida</taxon>
        <taxon>Decapoda</taxon>
        <taxon>Pleocyemata</taxon>
        <taxon>Brachyura</taxon>
        <taxon>Eubrachyura</taxon>
        <taxon>Portunoidea</taxon>
        <taxon>Portunidae</taxon>
        <taxon>Portuninae</taxon>
        <taxon>Portunus</taxon>
    </lineage>
</organism>